<feature type="region of interest" description="Disordered" evidence="1">
    <location>
        <begin position="582"/>
        <end position="603"/>
    </location>
</feature>
<dbReference type="SUPFAM" id="SSF53098">
    <property type="entry name" value="Ribonuclease H-like"/>
    <property type="match status" value="1"/>
</dbReference>
<evidence type="ECO:0000256" key="1">
    <source>
        <dbReference type="SAM" id="MobiDB-lite"/>
    </source>
</evidence>
<evidence type="ECO:0000313" key="3">
    <source>
        <dbReference type="EMBL" id="KAH0812460.1"/>
    </source>
</evidence>
<dbReference type="AlphaFoldDB" id="A0A8J6HD42"/>
<evidence type="ECO:0000313" key="4">
    <source>
        <dbReference type="Proteomes" id="UP000719412"/>
    </source>
</evidence>
<comment type="caution">
    <text evidence="3">The sequence shown here is derived from an EMBL/GenBank/DDBJ whole genome shotgun (WGS) entry which is preliminary data.</text>
</comment>
<dbReference type="EMBL" id="JABDTM020026034">
    <property type="protein sequence ID" value="KAH0812460.1"/>
    <property type="molecule type" value="Genomic_DNA"/>
</dbReference>
<feature type="domain" description="Transposable element P transposase-like RNase H" evidence="2">
    <location>
        <begin position="82"/>
        <end position="184"/>
    </location>
</feature>
<reference evidence="3" key="2">
    <citation type="submission" date="2021-08" db="EMBL/GenBank/DDBJ databases">
        <authorList>
            <person name="Eriksson T."/>
        </authorList>
    </citation>
    <scope>NUCLEOTIDE SEQUENCE</scope>
    <source>
        <strain evidence="3">Stoneville</strain>
        <tissue evidence="3">Whole head</tissue>
    </source>
</reference>
<dbReference type="PANTHER" id="PTHR37162:SF1">
    <property type="entry name" value="BED-TYPE DOMAIN-CONTAINING PROTEIN"/>
    <property type="match status" value="1"/>
</dbReference>
<accession>A0A8J6HD42</accession>
<proteinExistence type="predicted"/>
<reference evidence="3" key="1">
    <citation type="journal article" date="2020" name="J Insects Food Feed">
        <title>The yellow mealworm (Tenebrio molitor) genome: a resource for the emerging insects as food and feed industry.</title>
        <authorList>
            <person name="Eriksson T."/>
            <person name="Andere A."/>
            <person name="Kelstrup H."/>
            <person name="Emery V."/>
            <person name="Picard C."/>
        </authorList>
    </citation>
    <scope>NUCLEOTIDE SEQUENCE</scope>
    <source>
        <strain evidence="3">Stoneville</strain>
        <tissue evidence="3">Whole head</tissue>
    </source>
</reference>
<keyword evidence="4" id="KW-1185">Reference proteome</keyword>
<evidence type="ECO:0000259" key="2">
    <source>
        <dbReference type="Pfam" id="PF21787"/>
    </source>
</evidence>
<dbReference type="Proteomes" id="UP000719412">
    <property type="component" value="Unassembled WGS sequence"/>
</dbReference>
<name>A0A8J6HD42_TENMO</name>
<sequence>MKPPTRKSLVVVARFFEESDKVVKDHFVHDATSDGLFNAVRLLLNTNKIPFANVIGLGAYTASVMMGDVKGVKQRFREICPHIVAAVQQMEEKDRCCCLIFDEMALNPNLQYDQKNDCIVGFDDVGYEKRPKFADHATVFMVRGLRKKWKQPVAFYFSESGIKSAELAAKIKELITKLQAIGIRNNFLEADIKFTWKKGEQRATWQHIVALYEMDGGVDVDMHFKMLPRVTDGHVYKQCIKKMRVKVAAQVLSQRVSSTMPGLAAHGDGTLPPTAVDTGDFILFTDMVFDSINESRIQPEEGKPLRVAVTEGSVHKDFWWSNCEEDEIEGTLDSLRHFVEGKNMGVQTLQINIEQDPNFSFAFTKNCIENYVARSLLKSIGVCSSCREQLLLGSMMVTIAVRQWVFGFFWMFGAHQMVALVTDNAANMSATARLGLKKVQDTHIKVKAIVEFFKRSPQAAAKLRAMETQLGCQQLNVKQDMPVKWNSTKDMFERILQIKEPLISTLALVNYEKNTLTLSDWQIIAYSKGAQSLPRKDNLIIAEPTLLDPRFKKYGLADPAAFEKTKAAITKAASHIVLNVQSDNDETSSSNNDHNDGSDNDAQKDEFSIWADYDNKTWSVFLNATAAGIVEVNRIFPDGDGSICLSERRPSQSELTRFLGVGG</sequence>
<dbReference type="InterPro" id="IPR048365">
    <property type="entry name" value="TNP-like_RNaseH_N"/>
</dbReference>
<feature type="compositionally biased region" description="Basic and acidic residues" evidence="1">
    <location>
        <begin position="593"/>
        <end position="603"/>
    </location>
</feature>
<protein>
    <recommendedName>
        <fullName evidence="2">Transposable element P transposase-like RNase H domain-containing protein</fullName>
    </recommendedName>
</protein>
<dbReference type="Pfam" id="PF21787">
    <property type="entry name" value="TNP-like_RNaseH_N"/>
    <property type="match status" value="1"/>
</dbReference>
<organism evidence="3 4">
    <name type="scientific">Tenebrio molitor</name>
    <name type="common">Yellow mealworm beetle</name>
    <dbReference type="NCBI Taxonomy" id="7067"/>
    <lineage>
        <taxon>Eukaryota</taxon>
        <taxon>Metazoa</taxon>
        <taxon>Ecdysozoa</taxon>
        <taxon>Arthropoda</taxon>
        <taxon>Hexapoda</taxon>
        <taxon>Insecta</taxon>
        <taxon>Pterygota</taxon>
        <taxon>Neoptera</taxon>
        <taxon>Endopterygota</taxon>
        <taxon>Coleoptera</taxon>
        <taxon>Polyphaga</taxon>
        <taxon>Cucujiformia</taxon>
        <taxon>Tenebrionidae</taxon>
        <taxon>Tenebrio</taxon>
    </lineage>
</organism>
<dbReference type="InterPro" id="IPR012337">
    <property type="entry name" value="RNaseH-like_sf"/>
</dbReference>
<gene>
    <name evidence="3" type="ORF">GEV33_010331</name>
</gene>
<dbReference type="PANTHER" id="PTHR37162">
    <property type="entry name" value="HAT FAMILY DIMERISATION DOMAINCONTAINING PROTEIN-RELATED"/>
    <property type="match status" value="1"/>
</dbReference>